<dbReference type="EMBL" id="UIGR01000001">
    <property type="protein sequence ID" value="SUX31897.1"/>
    <property type="molecule type" value="Genomic_DNA"/>
</dbReference>
<proteinExistence type="predicted"/>
<keyword evidence="2" id="KW-0732">Signal</keyword>
<gene>
    <name evidence="3" type="ORF">NCTC8684_00969</name>
</gene>
<dbReference type="RefSeq" id="WP_258865251.1">
    <property type="nucleotide sequence ID" value="NZ_UIGR01000001.1"/>
</dbReference>
<dbReference type="Proteomes" id="UP000254029">
    <property type="component" value="Unassembled WGS sequence"/>
</dbReference>
<reference evidence="3 4" key="1">
    <citation type="submission" date="2018-06" db="EMBL/GenBank/DDBJ databases">
        <authorList>
            <consortium name="Pathogen Informatics"/>
            <person name="Doyle S."/>
        </authorList>
    </citation>
    <scope>NUCLEOTIDE SEQUENCE [LARGE SCALE GENOMIC DNA]</scope>
    <source>
        <strain evidence="3 4">NCTC8684</strain>
    </source>
</reference>
<name>A0AAX2M606_CHRVL</name>
<evidence type="ECO:0000313" key="4">
    <source>
        <dbReference type="Proteomes" id="UP000254029"/>
    </source>
</evidence>
<dbReference type="PROSITE" id="PS51257">
    <property type="entry name" value="PROKAR_LIPOPROTEIN"/>
    <property type="match status" value="1"/>
</dbReference>
<sequence length="203" mass="21545">MKRLLLLACALLLGGCNYVNSVTGLSKDSDKAIGAACRQTGRSLEECYQRNPNADKAFIYAGWREMNEYMAKNKLETMEPLPEVAAQPASGTTPAVAGKHPASGSTSSAGQTGLPDLMSSEEADRAAKSDPQVAAVMRAIRSGHSAKSASSAPAEDQKRLLNIIKELNKSDPGAIRAESPSRAFPVEAAVLRGRARSRRQGVF</sequence>
<evidence type="ECO:0008006" key="5">
    <source>
        <dbReference type="Google" id="ProtNLM"/>
    </source>
</evidence>
<organism evidence="3 4">
    <name type="scientific">Chromobacterium violaceum</name>
    <dbReference type="NCBI Taxonomy" id="536"/>
    <lineage>
        <taxon>Bacteria</taxon>
        <taxon>Pseudomonadati</taxon>
        <taxon>Pseudomonadota</taxon>
        <taxon>Betaproteobacteria</taxon>
        <taxon>Neisseriales</taxon>
        <taxon>Chromobacteriaceae</taxon>
        <taxon>Chromobacterium</taxon>
    </lineage>
</organism>
<evidence type="ECO:0000256" key="1">
    <source>
        <dbReference type="SAM" id="MobiDB-lite"/>
    </source>
</evidence>
<comment type="caution">
    <text evidence="3">The sequence shown here is derived from an EMBL/GenBank/DDBJ whole genome shotgun (WGS) entry which is preliminary data.</text>
</comment>
<feature type="signal peptide" evidence="2">
    <location>
        <begin position="1"/>
        <end position="21"/>
    </location>
</feature>
<evidence type="ECO:0000313" key="3">
    <source>
        <dbReference type="EMBL" id="SUX31897.1"/>
    </source>
</evidence>
<evidence type="ECO:0000256" key="2">
    <source>
        <dbReference type="SAM" id="SignalP"/>
    </source>
</evidence>
<protein>
    <recommendedName>
        <fullName evidence="5">Lipoprotein</fullName>
    </recommendedName>
</protein>
<accession>A0AAX2M606</accession>
<dbReference type="AlphaFoldDB" id="A0AAX2M606"/>
<feature type="chain" id="PRO_5043813687" description="Lipoprotein" evidence="2">
    <location>
        <begin position="22"/>
        <end position="203"/>
    </location>
</feature>
<feature type="compositionally biased region" description="Low complexity" evidence="1">
    <location>
        <begin position="102"/>
        <end position="113"/>
    </location>
</feature>
<feature type="region of interest" description="Disordered" evidence="1">
    <location>
        <begin position="84"/>
        <end position="132"/>
    </location>
</feature>